<gene>
    <name evidence="1" type="ORF">DI536_37270</name>
</gene>
<organism evidence="1 2">
    <name type="scientific">Archangium gephyra</name>
    <dbReference type="NCBI Taxonomy" id="48"/>
    <lineage>
        <taxon>Bacteria</taxon>
        <taxon>Pseudomonadati</taxon>
        <taxon>Myxococcota</taxon>
        <taxon>Myxococcia</taxon>
        <taxon>Myxococcales</taxon>
        <taxon>Cystobacterineae</taxon>
        <taxon>Archangiaceae</taxon>
        <taxon>Archangium</taxon>
    </lineage>
</organism>
<comment type="caution">
    <text evidence="1">The sequence shown here is derived from an EMBL/GenBank/DDBJ whole genome shotgun (WGS) entry which is preliminary data.</text>
</comment>
<accession>A0A2W5UWE6</accession>
<evidence type="ECO:0000313" key="1">
    <source>
        <dbReference type="EMBL" id="PZR02081.1"/>
    </source>
</evidence>
<reference evidence="1 2" key="1">
    <citation type="submission" date="2017-08" db="EMBL/GenBank/DDBJ databases">
        <title>Infants hospitalized years apart are colonized by the same room-sourced microbial strains.</title>
        <authorList>
            <person name="Brooks B."/>
            <person name="Olm M.R."/>
            <person name="Firek B.A."/>
            <person name="Baker R."/>
            <person name="Thomas B.C."/>
            <person name="Morowitz M.J."/>
            <person name="Banfield J.F."/>
        </authorList>
    </citation>
    <scope>NUCLEOTIDE SEQUENCE [LARGE SCALE GENOMIC DNA]</scope>
    <source>
        <strain evidence="1">S2_003_000_R2_14</strain>
    </source>
</reference>
<proteinExistence type="predicted"/>
<dbReference type="EMBL" id="QFQP01000229">
    <property type="protein sequence ID" value="PZR02081.1"/>
    <property type="molecule type" value="Genomic_DNA"/>
</dbReference>
<sequence>MEYVIRLDDVTADLADIERHLVDLDPAVVVDLDATSGCLRCSTSALAVDLMLALADAGHLVAPEAIQRLPSVCCGGCGG</sequence>
<name>A0A2W5UWE6_9BACT</name>
<evidence type="ECO:0000313" key="2">
    <source>
        <dbReference type="Proteomes" id="UP000249061"/>
    </source>
</evidence>
<protein>
    <submittedName>
        <fullName evidence="1">Uncharacterized protein</fullName>
    </submittedName>
</protein>
<dbReference type="AlphaFoldDB" id="A0A2W5UWE6"/>
<dbReference type="Proteomes" id="UP000249061">
    <property type="component" value="Unassembled WGS sequence"/>
</dbReference>